<dbReference type="PANTHER" id="PTHR21437:SF3">
    <property type="entry name" value="ANKYRIN REPEAT AND FIBRONECTIN TYPE-III DOMAIN-CONTAINING PROTEIN 1"/>
    <property type="match status" value="1"/>
</dbReference>
<dbReference type="PROSITE" id="PS50297">
    <property type="entry name" value="ANK_REP_REGION"/>
    <property type="match status" value="1"/>
</dbReference>
<dbReference type="PANTHER" id="PTHR21437">
    <property type="entry name" value="WIDE AWAKE"/>
    <property type="match status" value="1"/>
</dbReference>
<organism evidence="2 3">
    <name type="scientific">Ameca splendens</name>
    <dbReference type="NCBI Taxonomy" id="208324"/>
    <lineage>
        <taxon>Eukaryota</taxon>
        <taxon>Metazoa</taxon>
        <taxon>Chordata</taxon>
        <taxon>Craniata</taxon>
        <taxon>Vertebrata</taxon>
        <taxon>Euteleostomi</taxon>
        <taxon>Actinopterygii</taxon>
        <taxon>Neopterygii</taxon>
        <taxon>Teleostei</taxon>
        <taxon>Neoteleostei</taxon>
        <taxon>Acanthomorphata</taxon>
        <taxon>Ovalentaria</taxon>
        <taxon>Atherinomorphae</taxon>
        <taxon>Cyprinodontiformes</taxon>
        <taxon>Goodeidae</taxon>
        <taxon>Ameca</taxon>
    </lineage>
</organism>
<dbReference type="SMART" id="SM00248">
    <property type="entry name" value="ANK"/>
    <property type="match status" value="2"/>
</dbReference>
<dbReference type="SUPFAM" id="SSF48403">
    <property type="entry name" value="Ankyrin repeat"/>
    <property type="match status" value="1"/>
</dbReference>
<dbReference type="Gene3D" id="1.25.40.20">
    <property type="entry name" value="Ankyrin repeat-containing domain"/>
    <property type="match status" value="1"/>
</dbReference>
<accession>A0ABV0YDJ4</accession>
<dbReference type="InterPro" id="IPR039269">
    <property type="entry name" value="ANKFN1"/>
</dbReference>
<comment type="caution">
    <text evidence="2">The sequence shown here is derived from an EMBL/GenBank/DDBJ whole genome shotgun (WGS) entry which is preliminary data.</text>
</comment>
<feature type="repeat" description="ANK" evidence="1">
    <location>
        <begin position="105"/>
        <end position="129"/>
    </location>
</feature>
<proteinExistence type="predicted"/>
<evidence type="ECO:0000313" key="2">
    <source>
        <dbReference type="EMBL" id="MEQ2291722.1"/>
    </source>
</evidence>
<evidence type="ECO:0000313" key="3">
    <source>
        <dbReference type="Proteomes" id="UP001469553"/>
    </source>
</evidence>
<evidence type="ECO:0000256" key="1">
    <source>
        <dbReference type="PROSITE-ProRule" id="PRU00023"/>
    </source>
</evidence>
<gene>
    <name evidence="2" type="primary">ANKFN1</name>
    <name evidence="2" type="ORF">AMECASPLE_015842</name>
</gene>
<reference evidence="2 3" key="1">
    <citation type="submission" date="2021-06" db="EMBL/GenBank/DDBJ databases">
        <authorList>
            <person name="Palmer J.M."/>
        </authorList>
    </citation>
    <scope>NUCLEOTIDE SEQUENCE [LARGE SCALE GENOMIC DNA]</scope>
    <source>
        <strain evidence="2 3">AS_MEX2019</strain>
        <tissue evidence="2">Muscle</tissue>
    </source>
</reference>
<keyword evidence="3" id="KW-1185">Reference proteome</keyword>
<dbReference type="EMBL" id="JAHRIP010029347">
    <property type="protein sequence ID" value="MEQ2291722.1"/>
    <property type="molecule type" value="Genomic_DNA"/>
</dbReference>
<keyword evidence="1" id="KW-0040">ANK repeat</keyword>
<feature type="non-terminal residue" evidence="2">
    <location>
        <position position="1"/>
    </location>
</feature>
<name>A0ABV0YDJ4_9TELE</name>
<dbReference type="PROSITE" id="PS50088">
    <property type="entry name" value="ANK_REPEAT"/>
    <property type="match status" value="1"/>
</dbReference>
<sequence length="251" mass="28046">HLPGVMTQQMQNLQLSQTRKCPGGPASPSAAKRLYRNLSEKLRGSTSSFEDAYFFGKTDRLRKASTMQGSDCIFEAVEQQDLDTVQILLYQFSAEELDLNTPNSQGLTPLDIAVMTNNTPIAKLLLKAGGKESPHFVSAESRDAHLSALVEEAERRAADLAAQAQRDGLSLEACHKDKQLRTWEWRSKLYKRMRTGFQHARTPEAPTMVRLSVSSSTTLTVIFQEPQCLNSTVVTKYRGEDTHTLTKVTKR</sequence>
<dbReference type="Pfam" id="PF13637">
    <property type="entry name" value="Ank_4"/>
    <property type="match status" value="1"/>
</dbReference>
<dbReference type="InterPro" id="IPR036770">
    <property type="entry name" value="Ankyrin_rpt-contain_sf"/>
</dbReference>
<protein>
    <submittedName>
        <fullName evidence="2">Ankyrin-repeat and fibronectin type III domain-containing 1</fullName>
    </submittedName>
</protein>
<dbReference type="InterPro" id="IPR002110">
    <property type="entry name" value="Ankyrin_rpt"/>
</dbReference>
<dbReference type="Proteomes" id="UP001469553">
    <property type="component" value="Unassembled WGS sequence"/>
</dbReference>